<organism evidence="2 3">
    <name type="scientific">Novosphingobium arvoryzae</name>
    <dbReference type="NCBI Taxonomy" id="1256514"/>
    <lineage>
        <taxon>Bacteria</taxon>
        <taxon>Pseudomonadati</taxon>
        <taxon>Pseudomonadota</taxon>
        <taxon>Alphaproteobacteria</taxon>
        <taxon>Sphingomonadales</taxon>
        <taxon>Sphingomonadaceae</taxon>
        <taxon>Novosphingobium</taxon>
    </lineage>
</organism>
<dbReference type="Proteomes" id="UP000634139">
    <property type="component" value="Unassembled WGS sequence"/>
</dbReference>
<reference evidence="2" key="1">
    <citation type="journal article" date="2014" name="Int. J. Syst. Evol. Microbiol.">
        <title>Complete genome sequence of Corynebacterium casei LMG S-19264T (=DSM 44701T), isolated from a smear-ripened cheese.</title>
        <authorList>
            <consortium name="US DOE Joint Genome Institute (JGI-PGF)"/>
            <person name="Walter F."/>
            <person name="Albersmeier A."/>
            <person name="Kalinowski J."/>
            <person name="Ruckert C."/>
        </authorList>
    </citation>
    <scope>NUCLEOTIDE SEQUENCE</scope>
    <source>
        <strain evidence="2">KCTC 32422</strain>
    </source>
</reference>
<evidence type="ECO:0000256" key="1">
    <source>
        <dbReference type="SAM" id="Phobius"/>
    </source>
</evidence>
<sequence length="180" mass="18610">MMTVIEANWVVFALALLIGLAVAWWLFGRASTAPRRDRRPDVLDEGAAPAQRNQALIDAAPAAQIVPPPLGAAMGGIAEAVAIGAQDVVEEAAATAAPQPAAGDDLSKIKGLGPKLQALLPTLGISTYAQIAALTEADLADLDAKLGAFAGRPKRDNWMEQAKYLAAGDVAGFEAQFGKL</sequence>
<dbReference type="Gene3D" id="1.10.150.20">
    <property type="entry name" value="5' to 3' exonuclease, C-terminal subdomain"/>
    <property type="match status" value="1"/>
</dbReference>
<feature type="transmembrane region" description="Helical" evidence="1">
    <location>
        <begin position="7"/>
        <end position="27"/>
    </location>
</feature>
<dbReference type="AlphaFoldDB" id="A0A918VKL9"/>
<evidence type="ECO:0000313" key="2">
    <source>
        <dbReference type="EMBL" id="GHA06319.1"/>
    </source>
</evidence>
<name>A0A918VKL9_9SPHN</name>
<comment type="caution">
    <text evidence="2">The sequence shown here is derived from an EMBL/GenBank/DDBJ whole genome shotgun (WGS) entry which is preliminary data.</text>
</comment>
<protein>
    <submittedName>
        <fullName evidence="2">Uncharacterized protein</fullName>
    </submittedName>
</protein>
<evidence type="ECO:0000313" key="3">
    <source>
        <dbReference type="Proteomes" id="UP000634139"/>
    </source>
</evidence>
<keyword evidence="3" id="KW-1185">Reference proteome</keyword>
<gene>
    <name evidence="2" type="ORF">GCM10011617_28910</name>
</gene>
<dbReference type="EMBL" id="BMZD01000010">
    <property type="protein sequence ID" value="GHA06319.1"/>
    <property type="molecule type" value="Genomic_DNA"/>
</dbReference>
<reference evidence="2" key="2">
    <citation type="submission" date="2020-09" db="EMBL/GenBank/DDBJ databases">
        <authorList>
            <person name="Sun Q."/>
            <person name="Kim S."/>
        </authorList>
    </citation>
    <scope>NUCLEOTIDE SEQUENCE</scope>
    <source>
        <strain evidence="2">KCTC 32422</strain>
    </source>
</reference>
<proteinExistence type="predicted"/>
<keyword evidence="1" id="KW-0472">Membrane</keyword>
<accession>A0A918VKL9</accession>
<keyword evidence="1" id="KW-0812">Transmembrane</keyword>
<keyword evidence="1" id="KW-1133">Transmembrane helix</keyword>